<name>A0A9N8ESI9_9STRA</name>
<reference evidence="2" key="1">
    <citation type="submission" date="2020-06" db="EMBL/GenBank/DDBJ databases">
        <authorList>
            <consortium name="Plant Systems Biology data submission"/>
        </authorList>
    </citation>
    <scope>NUCLEOTIDE SEQUENCE</scope>
    <source>
        <strain evidence="2">D6</strain>
    </source>
</reference>
<dbReference type="AlphaFoldDB" id="A0A9N8ESI9"/>
<comment type="caution">
    <text evidence="2">The sequence shown here is derived from an EMBL/GenBank/DDBJ whole genome shotgun (WGS) entry which is preliminary data.</text>
</comment>
<dbReference type="GO" id="GO:0004175">
    <property type="term" value="F:endopeptidase activity"/>
    <property type="evidence" value="ECO:0007669"/>
    <property type="project" value="UniProtKB-ARBA"/>
</dbReference>
<feature type="domain" description="CAAX prenyl protease 2/Lysostaphin resistance protein A-like" evidence="1">
    <location>
        <begin position="157"/>
        <end position="313"/>
    </location>
</feature>
<protein>
    <recommendedName>
        <fullName evidence="1">CAAX prenyl protease 2/Lysostaphin resistance protein A-like domain-containing protein</fullName>
    </recommendedName>
</protein>
<gene>
    <name evidence="2" type="ORF">SEMRO_1978_G309020.1</name>
</gene>
<dbReference type="InterPro" id="IPR003675">
    <property type="entry name" value="Rce1/LyrA-like_dom"/>
</dbReference>
<dbReference type="Pfam" id="PF02517">
    <property type="entry name" value="Rce1-like"/>
    <property type="match status" value="1"/>
</dbReference>
<organism evidence="2 3">
    <name type="scientific">Seminavis robusta</name>
    <dbReference type="NCBI Taxonomy" id="568900"/>
    <lineage>
        <taxon>Eukaryota</taxon>
        <taxon>Sar</taxon>
        <taxon>Stramenopiles</taxon>
        <taxon>Ochrophyta</taxon>
        <taxon>Bacillariophyta</taxon>
        <taxon>Bacillariophyceae</taxon>
        <taxon>Bacillariophycidae</taxon>
        <taxon>Naviculales</taxon>
        <taxon>Naviculaceae</taxon>
        <taxon>Seminavis</taxon>
    </lineage>
</organism>
<dbReference type="Proteomes" id="UP001153069">
    <property type="component" value="Unassembled WGS sequence"/>
</dbReference>
<dbReference type="EMBL" id="CAICTM010001976">
    <property type="protein sequence ID" value="CAB9527332.1"/>
    <property type="molecule type" value="Genomic_DNA"/>
</dbReference>
<evidence type="ECO:0000313" key="3">
    <source>
        <dbReference type="Proteomes" id="UP001153069"/>
    </source>
</evidence>
<evidence type="ECO:0000313" key="2">
    <source>
        <dbReference type="EMBL" id="CAB9527332.1"/>
    </source>
</evidence>
<dbReference type="GO" id="GO:0080120">
    <property type="term" value="P:CAAX-box protein maturation"/>
    <property type="evidence" value="ECO:0007669"/>
    <property type="project" value="UniProtKB-ARBA"/>
</dbReference>
<keyword evidence="3" id="KW-1185">Reference proteome</keyword>
<proteinExistence type="predicted"/>
<accession>A0A9N8ESI9</accession>
<evidence type="ECO:0000259" key="1">
    <source>
        <dbReference type="Pfam" id="PF02517"/>
    </source>
</evidence>
<sequence>MSSTFSIRFLHQLLTNNVDHDIIIPEEVNIASDTDPRSGTAPSENEGNEACDENWHIIRQLLIRKAHGFRAGLTFLHQSFLPMLLTIDITAAFLNVFVSNYFGHAHHGQSRLRRLIDALHLIEDFVRGVVNGKTIQLLMFADCFHPGGQSSMADELFNSVIRAPLLEEIIFRQIWSLLYQKVANTAEGPFTMFGHSLFALSSSLFFGLGHISNHTDDFDKALVDAYPSWQSRVVRALPRILVDAMQPQTLREALPDAPLAGAAPAAFISKTVVLPAFLQVFQSAVHSLWVYSPLYEQHGVVASFAAHAAWNLLATVPAVRWGYYIVATADYWMRICRGNLVSDDGEADGEELEALTADV</sequence>